<evidence type="ECO:0000256" key="2">
    <source>
        <dbReference type="ARBA" id="ARBA00022692"/>
    </source>
</evidence>
<evidence type="ECO:0000313" key="8">
    <source>
        <dbReference type="Proteomes" id="UP000011863"/>
    </source>
</evidence>
<dbReference type="PANTHER" id="PTHR23531">
    <property type="entry name" value="QUINOLENE RESISTANCE PROTEIN NORA"/>
    <property type="match status" value="1"/>
</dbReference>
<dbReference type="GO" id="GO:0022857">
    <property type="term" value="F:transmembrane transporter activity"/>
    <property type="evidence" value="ECO:0007669"/>
    <property type="project" value="InterPro"/>
</dbReference>
<dbReference type="RefSeq" id="WP_015440576.1">
    <property type="nucleotide sequence ID" value="NC_020520.1"/>
</dbReference>
<evidence type="ECO:0000259" key="6">
    <source>
        <dbReference type="PROSITE" id="PS50850"/>
    </source>
</evidence>
<reference evidence="7 8" key="1">
    <citation type="journal article" date="2013" name="Int. J. Syst. Evol. Microbiol.">
        <title>Ilumatobacter nonamiense sp. nov. and Ilumatobacter coccineum sp. nov., isolated from seashore sand.</title>
        <authorList>
            <person name="Matsumoto A."/>
            <person name="Kasai H."/>
            <person name="Matsuo Y."/>
            <person name="Shizuri Y."/>
            <person name="Ichikawa N."/>
            <person name="Fujita N."/>
            <person name="Omura S."/>
            <person name="Takahashi Y."/>
        </authorList>
    </citation>
    <scope>NUCLEOTIDE SEQUENCE [LARGE SCALE GENOMIC DNA]</scope>
    <source>
        <strain evidence="8">NBRC 103263 / KCTC 29153 / YM16-304</strain>
    </source>
</reference>
<dbReference type="InterPro" id="IPR052714">
    <property type="entry name" value="MFS_Exporter"/>
</dbReference>
<feature type="transmembrane region" description="Helical" evidence="5">
    <location>
        <begin position="26"/>
        <end position="45"/>
    </location>
</feature>
<dbReference type="PROSITE" id="PS00216">
    <property type="entry name" value="SUGAR_TRANSPORT_1"/>
    <property type="match status" value="1"/>
</dbReference>
<gene>
    <name evidence="7" type="ORF">YM304_10150</name>
</gene>
<organism evidence="7 8">
    <name type="scientific">Ilumatobacter coccineus (strain NBRC 103263 / KCTC 29153 / YM16-304)</name>
    <dbReference type="NCBI Taxonomy" id="1313172"/>
    <lineage>
        <taxon>Bacteria</taxon>
        <taxon>Bacillati</taxon>
        <taxon>Actinomycetota</taxon>
        <taxon>Acidimicrobiia</taxon>
        <taxon>Acidimicrobiales</taxon>
        <taxon>Ilumatobacteraceae</taxon>
        <taxon>Ilumatobacter</taxon>
    </lineage>
</organism>
<feature type="transmembrane region" description="Helical" evidence="5">
    <location>
        <begin position="271"/>
        <end position="289"/>
    </location>
</feature>
<evidence type="ECO:0000256" key="5">
    <source>
        <dbReference type="SAM" id="Phobius"/>
    </source>
</evidence>
<keyword evidence="3 5" id="KW-1133">Transmembrane helix</keyword>
<evidence type="ECO:0000256" key="3">
    <source>
        <dbReference type="ARBA" id="ARBA00022989"/>
    </source>
</evidence>
<evidence type="ECO:0000313" key="7">
    <source>
        <dbReference type="EMBL" id="BAN01329.1"/>
    </source>
</evidence>
<dbReference type="InterPro" id="IPR011701">
    <property type="entry name" value="MFS"/>
</dbReference>
<feature type="transmembrane region" description="Helical" evidence="5">
    <location>
        <begin position="97"/>
        <end position="116"/>
    </location>
</feature>
<evidence type="ECO:0000256" key="4">
    <source>
        <dbReference type="ARBA" id="ARBA00023136"/>
    </source>
</evidence>
<dbReference type="AlphaFoldDB" id="A0A6C7E7Z6"/>
<dbReference type="InterPro" id="IPR005829">
    <property type="entry name" value="Sugar_transporter_CS"/>
</dbReference>
<evidence type="ECO:0000256" key="1">
    <source>
        <dbReference type="ARBA" id="ARBA00004651"/>
    </source>
</evidence>
<feature type="transmembrane region" description="Helical" evidence="5">
    <location>
        <begin position="358"/>
        <end position="382"/>
    </location>
</feature>
<feature type="transmembrane region" description="Helical" evidence="5">
    <location>
        <begin position="301"/>
        <end position="320"/>
    </location>
</feature>
<dbReference type="InterPro" id="IPR036259">
    <property type="entry name" value="MFS_trans_sf"/>
</dbReference>
<proteinExistence type="predicted"/>
<dbReference type="Proteomes" id="UP000011863">
    <property type="component" value="Chromosome"/>
</dbReference>
<dbReference type="PROSITE" id="PS50850">
    <property type="entry name" value="MFS"/>
    <property type="match status" value="1"/>
</dbReference>
<feature type="transmembrane region" description="Helical" evidence="5">
    <location>
        <begin position="65"/>
        <end position="85"/>
    </location>
</feature>
<sequence length="427" mass="44365">MSDAADSTSTESSRRQRAYVAPPDRLITVPFVTVTVSAFAFFMYIGTLLPLIPLYIEGPLDGGEFGVGVNAAVFAVAAVVARPLLGRIADRYGRRVIMIGGAFIASTGGFGMSQISSLGALLGFRALTGIGEAAMFVGAATLIADLSPRHRRAEGASYFSVAVFTGLGVGPVFGEWLLDDTQFERTFVAAGCFAIAAGLIALFVPSRVVSPDAQTGDDVVEPDAPPRRGIGKYVHPAAVFPGTVLALGVGGLTSFFLFIPDFSRTVGLGSSGGLFLVYSVVSVLIRIFGATLPERLGPRRAVTMALGFFVIGLVIVGTFATAPSLWVGAVFIGLGAAFNYPSLMALTVNRVSDADRAVAISSFTMFFEIGSAVSGLFVGALAQLVSERSAFFAGAAMCVVGIWVLRTKVVPLSPATDQVDYIAPGAA</sequence>
<dbReference type="SUPFAM" id="SSF103473">
    <property type="entry name" value="MFS general substrate transporter"/>
    <property type="match status" value="1"/>
</dbReference>
<dbReference type="Pfam" id="PF07690">
    <property type="entry name" value="MFS_1"/>
    <property type="match status" value="1"/>
</dbReference>
<feature type="transmembrane region" description="Helical" evidence="5">
    <location>
        <begin position="186"/>
        <end position="204"/>
    </location>
</feature>
<feature type="transmembrane region" description="Helical" evidence="5">
    <location>
        <begin position="388"/>
        <end position="405"/>
    </location>
</feature>
<dbReference type="KEGG" id="aym:YM304_10150"/>
<dbReference type="GO" id="GO:0005886">
    <property type="term" value="C:plasma membrane"/>
    <property type="evidence" value="ECO:0007669"/>
    <property type="project" value="UniProtKB-SubCell"/>
</dbReference>
<dbReference type="InterPro" id="IPR020846">
    <property type="entry name" value="MFS_dom"/>
</dbReference>
<protein>
    <submittedName>
        <fullName evidence="7">Putative major facilitator superfamily transporter</fullName>
    </submittedName>
</protein>
<dbReference type="Gene3D" id="1.20.1250.20">
    <property type="entry name" value="MFS general substrate transporter like domains"/>
    <property type="match status" value="1"/>
</dbReference>
<name>A0A6C7E7Z6_ILUCY</name>
<feature type="transmembrane region" description="Helical" evidence="5">
    <location>
        <begin position="237"/>
        <end position="259"/>
    </location>
</feature>
<feature type="transmembrane region" description="Helical" evidence="5">
    <location>
        <begin position="156"/>
        <end position="174"/>
    </location>
</feature>
<feature type="transmembrane region" description="Helical" evidence="5">
    <location>
        <begin position="122"/>
        <end position="144"/>
    </location>
</feature>
<dbReference type="PANTHER" id="PTHR23531:SF1">
    <property type="entry name" value="QUINOLENE RESISTANCE PROTEIN NORA"/>
    <property type="match status" value="1"/>
</dbReference>
<keyword evidence="4 5" id="KW-0472">Membrane</keyword>
<accession>A0A6C7E7Z6</accession>
<keyword evidence="8" id="KW-1185">Reference proteome</keyword>
<comment type="subcellular location">
    <subcellularLocation>
        <location evidence="1">Cell membrane</location>
        <topology evidence="1">Multi-pass membrane protein</topology>
    </subcellularLocation>
</comment>
<feature type="transmembrane region" description="Helical" evidence="5">
    <location>
        <begin position="326"/>
        <end position="346"/>
    </location>
</feature>
<keyword evidence="2 5" id="KW-0812">Transmembrane</keyword>
<feature type="domain" description="Major facilitator superfamily (MFS) profile" evidence="6">
    <location>
        <begin position="26"/>
        <end position="413"/>
    </location>
</feature>
<dbReference type="EMBL" id="AP012057">
    <property type="protein sequence ID" value="BAN01329.1"/>
    <property type="molecule type" value="Genomic_DNA"/>
</dbReference>